<dbReference type="GO" id="GO:0000976">
    <property type="term" value="F:transcription cis-regulatory region binding"/>
    <property type="evidence" value="ECO:0007669"/>
    <property type="project" value="InterPro"/>
</dbReference>
<dbReference type="RefSeq" id="XP_032816122.1">
    <property type="nucleotide sequence ID" value="XM_032960231.1"/>
</dbReference>
<dbReference type="InterPro" id="IPR056380">
    <property type="entry name" value="Znf_C2H2_ASCIZ_4th"/>
</dbReference>
<dbReference type="PANTHER" id="PTHR46664:SF1">
    <property type="entry name" value="ATM INTERACTOR"/>
    <property type="match status" value="1"/>
</dbReference>
<dbReference type="Gene3D" id="3.30.160.60">
    <property type="entry name" value="Classic Zinc Finger"/>
    <property type="match status" value="1"/>
</dbReference>
<dbReference type="GO" id="GO:0045944">
    <property type="term" value="P:positive regulation of transcription by RNA polymerase II"/>
    <property type="evidence" value="ECO:0007669"/>
    <property type="project" value="InterPro"/>
</dbReference>
<dbReference type="CTD" id="23300"/>
<organism evidence="3 4">
    <name type="scientific">Petromyzon marinus</name>
    <name type="common">Sea lamprey</name>
    <dbReference type="NCBI Taxonomy" id="7757"/>
    <lineage>
        <taxon>Eukaryota</taxon>
        <taxon>Metazoa</taxon>
        <taxon>Chordata</taxon>
        <taxon>Craniata</taxon>
        <taxon>Vertebrata</taxon>
        <taxon>Cyclostomata</taxon>
        <taxon>Hyperoartia</taxon>
        <taxon>Petromyzontiformes</taxon>
        <taxon>Petromyzontidae</taxon>
        <taxon>Petromyzon</taxon>
    </lineage>
</organism>
<dbReference type="GO" id="GO:0005634">
    <property type="term" value="C:nucleus"/>
    <property type="evidence" value="ECO:0007669"/>
    <property type="project" value="TreeGrafter"/>
</dbReference>
<dbReference type="InterPro" id="IPR056545">
    <property type="entry name" value="C2H2_ASCIZ_1st_2nd"/>
</dbReference>
<feature type="compositionally biased region" description="Polar residues" evidence="1">
    <location>
        <begin position="184"/>
        <end position="201"/>
    </location>
</feature>
<proteinExistence type="predicted"/>
<reference evidence="4 5" key="1">
    <citation type="submission" date="2025-04" db="UniProtKB">
        <authorList>
            <consortium name="RefSeq"/>
        </authorList>
    </citation>
    <scope>IDENTIFICATION</scope>
    <source>
        <tissue evidence="4 5">Sperm</tissue>
    </source>
</reference>
<feature type="compositionally biased region" description="Basic and acidic residues" evidence="1">
    <location>
        <begin position="71"/>
        <end position="80"/>
    </location>
</feature>
<evidence type="ECO:0000313" key="3">
    <source>
        <dbReference type="Proteomes" id="UP001318040"/>
    </source>
</evidence>
<feature type="region of interest" description="Disordered" evidence="1">
    <location>
        <begin position="169"/>
        <end position="312"/>
    </location>
</feature>
<keyword evidence="3" id="KW-1185">Reference proteome</keyword>
<feature type="region of interest" description="Disordered" evidence="1">
    <location>
        <begin position="907"/>
        <end position="937"/>
    </location>
</feature>
<feature type="compositionally biased region" description="Pro residues" evidence="1">
    <location>
        <begin position="296"/>
        <end position="306"/>
    </location>
</feature>
<sequence length="949" mass="101209">MTAATGPVPGEAAREVTVLVVPSAQELGRAVRTNIACPVPRCGRALPNEPALRMHLDKAHGVREGPQPSDRPSRSSDGRPKLYCCPVQGCPRGPGRPFPQFSLVRQHYLKMHAERTHECGVCERRYSTRADLRRHQGDCGRVFSCSCGCPYVSRTALLSHAYRTGHVLPEEHRVPPGRKRKLESQSSVQTPTRVVSVTQQPDVHAGDSTPTGQDMAVATPQQKPGPAFEKSSPKTPDACPPAPIPSPARAAQRGPSIAADQVRAAVAPRARGRCVEQHAVRPKVASSKPKCESDPLPTPPPPPAPSAPLRAPSKRLLLPKPSAVLLKLSVTQRGAAALLGHREGSSIKPVVVAVDEAGAIVSTLALVPGAFGSANAKGSKGVGAVLDLGDKDRFQPVSTVSHASPKVITCEAQTEVCINDIYAASNPYSSATNTYSHPLNFLVSANAQTDVSFTAVGSAPNSVCTQTQHNPQRTTSNFAVQTESEQDQIQITKLTEKQLIPNVASWDPNGRNISSCPKLSGGTYDISTPCNAGIFVGDNNSTVLGLLKDPSMYSTLHAMAMLGQGLKHNQLSTLESVVCDRATAPENTNRDPSQTRAGCASGVDTETHTHDFELYLEQLLSGAALPSHSRDRGDHCIAPGTLDTSAQTDTSLVAPNSVAPDSTRVDGATQTSMMLVDDFNMEMFDSYTQTDLEVLLQDSSLEFPAVRAGFSGNCAELLDTQTQTDLGNFLEYASRLPESQMTFACNSALNTETQTDLFLQRGSSMACPDSIDLKGEMLAHPSMMRADVRRDSSFSTEDSAGDNALRLDFTSSCVPLHIQTQTEPGAPQEQVASIPELDNPVMNFSAEPGSLHGETRAGGSSRAPLSSAETQTPRNDLDDFFFTSIETQTMEDDFLLSDLDFGGMETPFGSIDAQTSPGYGSSAESEESHAGSRAGAKADVPSIFQHFHF</sequence>
<evidence type="ECO:0000313" key="4">
    <source>
        <dbReference type="RefSeq" id="XP_032816122.1"/>
    </source>
</evidence>
<feature type="domain" description="C2H2-type" evidence="2">
    <location>
        <begin position="37"/>
        <end position="60"/>
    </location>
</feature>
<dbReference type="Pfam" id="PF24757">
    <property type="entry name" value="C2H2_ASCIZ"/>
    <property type="match status" value="1"/>
</dbReference>
<dbReference type="InterPro" id="IPR036236">
    <property type="entry name" value="Znf_C2H2_sf"/>
</dbReference>
<dbReference type="PANTHER" id="PTHR46664">
    <property type="entry name" value="ATM INTERACTOR"/>
    <property type="match status" value="1"/>
</dbReference>
<dbReference type="AlphaFoldDB" id="A0AAJ7TGG2"/>
<dbReference type="SUPFAM" id="SSF57667">
    <property type="entry name" value="beta-beta-alpha zinc fingers"/>
    <property type="match status" value="1"/>
</dbReference>
<dbReference type="GO" id="GO:0000981">
    <property type="term" value="F:DNA-binding transcription factor activity, RNA polymerase II-specific"/>
    <property type="evidence" value="ECO:0007669"/>
    <property type="project" value="TreeGrafter"/>
</dbReference>
<evidence type="ECO:0000256" key="1">
    <source>
        <dbReference type="SAM" id="MobiDB-lite"/>
    </source>
</evidence>
<gene>
    <name evidence="4 5" type="primary">ATMIN</name>
</gene>
<evidence type="ECO:0000259" key="2">
    <source>
        <dbReference type="PROSITE" id="PS00028"/>
    </source>
</evidence>
<dbReference type="PROSITE" id="PS00028">
    <property type="entry name" value="ZINC_FINGER_C2H2_1"/>
    <property type="match status" value="1"/>
</dbReference>
<dbReference type="Proteomes" id="UP001318040">
    <property type="component" value="Chromosome 25"/>
</dbReference>
<dbReference type="InterPro" id="IPR013087">
    <property type="entry name" value="Znf_C2H2_type"/>
</dbReference>
<dbReference type="InterPro" id="IPR055303">
    <property type="entry name" value="ATMIN"/>
</dbReference>
<accession>A0AAJ7TGG2</accession>
<dbReference type="KEGG" id="pmrn:116945728"/>
<evidence type="ECO:0000313" key="5">
    <source>
        <dbReference type="RefSeq" id="XP_032816123.1"/>
    </source>
</evidence>
<feature type="compositionally biased region" description="Polar residues" evidence="1">
    <location>
        <begin position="863"/>
        <end position="874"/>
    </location>
</feature>
<feature type="region of interest" description="Disordered" evidence="1">
    <location>
        <begin position="59"/>
        <end position="80"/>
    </location>
</feature>
<dbReference type="SMART" id="SM00355">
    <property type="entry name" value="ZnF_C2H2"/>
    <property type="match status" value="3"/>
</dbReference>
<dbReference type="Pfam" id="PF24761">
    <property type="entry name" value="C2H2_ASCIZ_4th"/>
    <property type="match status" value="1"/>
</dbReference>
<feature type="compositionally biased region" description="Low complexity" evidence="1">
    <location>
        <begin position="258"/>
        <end position="269"/>
    </location>
</feature>
<name>A0AAJ7TGG2_PETMA</name>
<feature type="region of interest" description="Disordered" evidence="1">
    <location>
        <begin position="840"/>
        <end position="875"/>
    </location>
</feature>
<dbReference type="RefSeq" id="XP_032816123.1">
    <property type="nucleotide sequence ID" value="XM_032960232.1"/>
</dbReference>
<protein>
    <submittedName>
        <fullName evidence="4 5">ATM interactor</fullName>
    </submittedName>
</protein>